<keyword evidence="3" id="KW-1185">Reference proteome</keyword>
<dbReference type="EMBL" id="JAAALK010000082">
    <property type="protein sequence ID" value="KAG8088156.1"/>
    <property type="molecule type" value="Genomic_DNA"/>
</dbReference>
<evidence type="ECO:0000256" key="1">
    <source>
        <dbReference type="SAM" id="MobiDB-lite"/>
    </source>
</evidence>
<protein>
    <submittedName>
        <fullName evidence="2">Uncharacterized protein</fullName>
    </submittedName>
</protein>
<evidence type="ECO:0000313" key="2">
    <source>
        <dbReference type="EMBL" id="KAG8088156.1"/>
    </source>
</evidence>
<organism evidence="2 3">
    <name type="scientific">Zizania palustris</name>
    <name type="common">Northern wild rice</name>
    <dbReference type="NCBI Taxonomy" id="103762"/>
    <lineage>
        <taxon>Eukaryota</taxon>
        <taxon>Viridiplantae</taxon>
        <taxon>Streptophyta</taxon>
        <taxon>Embryophyta</taxon>
        <taxon>Tracheophyta</taxon>
        <taxon>Spermatophyta</taxon>
        <taxon>Magnoliopsida</taxon>
        <taxon>Liliopsida</taxon>
        <taxon>Poales</taxon>
        <taxon>Poaceae</taxon>
        <taxon>BOP clade</taxon>
        <taxon>Oryzoideae</taxon>
        <taxon>Oryzeae</taxon>
        <taxon>Zizaniinae</taxon>
        <taxon>Zizania</taxon>
    </lineage>
</organism>
<sequence length="142" mass="15395">MLLALCTVDSPTLPTPAPAHSLLAPANVRMHVRAPRQRTVPAITATPVPRSDHRIFPSIARSFVALVPVLVTSNDPSSAEHQLRQALHLLRSLLRRASPYPSINHLMSSPMPPHTFKSPPNSTAAYTHAHSIPSPLPTPSEH</sequence>
<dbReference type="AlphaFoldDB" id="A0A8J5WE63"/>
<evidence type="ECO:0000313" key="3">
    <source>
        <dbReference type="Proteomes" id="UP000729402"/>
    </source>
</evidence>
<feature type="region of interest" description="Disordered" evidence="1">
    <location>
        <begin position="104"/>
        <end position="142"/>
    </location>
</feature>
<reference evidence="2" key="1">
    <citation type="journal article" date="2021" name="bioRxiv">
        <title>Whole Genome Assembly and Annotation of Northern Wild Rice, Zizania palustris L., Supports a Whole Genome Duplication in the Zizania Genus.</title>
        <authorList>
            <person name="Haas M."/>
            <person name="Kono T."/>
            <person name="Macchietto M."/>
            <person name="Millas R."/>
            <person name="McGilp L."/>
            <person name="Shao M."/>
            <person name="Duquette J."/>
            <person name="Hirsch C.N."/>
            <person name="Kimball J."/>
        </authorList>
    </citation>
    <scope>NUCLEOTIDE SEQUENCE</scope>
    <source>
        <tissue evidence="2">Fresh leaf tissue</tissue>
    </source>
</reference>
<accession>A0A8J5WE63</accession>
<reference evidence="2" key="2">
    <citation type="submission" date="2021-02" db="EMBL/GenBank/DDBJ databases">
        <authorList>
            <person name="Kimball J.A."/>
            <person name="Haas M.W."/>
            <person name="Macchietto M."/>
            <person name="Kono T."/>
            <person name="Duquette J."/>
            <person name="Shao M."/>
        </authorList>
    </citation>
    <scope>NUCLEOTIDE SEQUENCE</scope>
    <source>
        <tissue evidence="2">Fresh leaf tissue</tissue>
    </source>
</reference>
<gene>
    <name evidence="2" type="ORF">GUJ93_ZPchr0010g7426</name>
</gene>
<comment type="caution">
    <text evidence="2">The sequence shown here is derived from an EMBL/GenBank/DDBJ whole genome shotgun (WGS) entry which is preliminary data.</text>
</comment>
<dbReference type="Proteomes" id="UP000729402">
    <property type="component" value="Unassembled WGS sequence"/>
</dbReference>
<name>A0A8J5WE63_ZIZPA</name>
<proteinExistence type="predicted"/>